<dbReference type="Pfam" id="PF03435">
    <property type="entry name" value="Sacchrp_dh_NADP"/>
    <property type="match status" value="1"/>
</dbReference>
<proteinExistence type="predicted"/>
<evidence type="ECO:0000313" key="5">
    <source>
        <dbReference type="Proteomes" id="UP000677054"/>
    </source>
</evidence>
<protein>
    <recommendedName>
        <fullName evidence="6">Saccharopine dehydrogenase</fullName>
    </recommendedName>
</protein>
<keyword evidence="1" id="KW-0560">Oxidoreductase</keyword>
<feature type="domain" description="Saccharopine dehydrogenase NADP binding" evidence="2">
    <location>
        <begin position="4"/>
        <end position="87"/>
    </location>
</feature>
<evidence type="ECO:0000313" key="4">
    <source>
        <dbReference type="EMBL" id="CAD7241474.1"/>
    </source>
</evidence>
<dbReference type="Gene3D" id="3.40.50.720">
    <property type="entry name" value="NAD(P)-binding Rossmann-like Domain"/>
    <property type="match status" value="1"/>
</dbReference>
<dbReference type="GO" id="GO:0019878">
    <property type="term" value="P:lysine biosynthetic process via aminoadipic acid"/>
    <property type="evidence" value="ECO:0007669"/>
    <property type="project" value="TreeGrafter"/>
</dbReference>
<evidence type="ECO:0008006" key="6">
    <source>
        <dbReference type="Google" id="ProtNLM"/>
    </source>
</evidence>
<dbReference type="Gene3D" id="1.10.1870.10">
    <property type="entry name" value="Domain 3, Saccharopine reductase"/>
    <property type="match status" value="1"/>
</dbReference>
<dbReference type="InterPro" id="IPR051168">
    <property type="entry name" value="AASS"/>
</dbReference>
<dbReference type="InterPro" id="IPR032095">
    <property type="entry name" value="Sacchrp_dh-like_C"/>
</dbReference>
<dbReference type="Proteomes" id="UP000677054">
    <property type="component" value="Unassembled WGS sequence"/>
</dbReference>
<accession>A0A7R8ZYC2</accession>
<dbReference type="GO" id="GO:0004753">
    <property type="term" value="F:saccharopine dehydrogenase activity"/>
    <property type="evidence" value="ECO:0007669"/>
    <property type="project" value="TreeGrafter"/>
</dbReference>
<dbReference type="Pfam" id="PF16653">
    <property type="entry name" value="Sacchrp_dh_C"/>
    <property type="match status" value="2"/>
</dbReference>
<evidence type="ECO:0000256" key="1">
    <source>
        <dbReference type="ARBA" id="ARBA00023002"/>
    </source>
</evidence>
<dbReference type="EMBL" id="CAJPEV010000137">
    <property type="protein sequence ID" value="CAG0881211.1"/>
    <property type="molecule type" value="Genomic_DNA"/>
</dbReference>
<evidence type="ECO:0000259" key="3">
    <source>
        <dbReference type="Pfam" id="PF16653"/>
    </source>
</evidence>
<name>A0A7R8ZYC2_9CRUS</name>
<dbReference type="PANTHER" id="PTHR11133">
    <property type="entry name" value="SACCHAROPINE DEHYDROGENASE"/>
    <property type="match status" value="1"/>
</dbReference>
<dbReference type="OrthoDB" id="10059875at2759"/>
<sequence length="451" mass="50137">MEKELVKIAEKYPDSSVATEVVDVSKDRRIIRERIRESNLCICLLPDEFTADMARICIEESTHFISAMYVDPNVEAFDDVAREKKLVILNEVGLDPGLDHMLAMKTIERAREEGCEVDEFISYCGGIPAASSVDPGDLLKYKFSWSPRTAVYFLRRLATYLQDGEVRIGRQLWGCFVDFVSDASFGGATREISSKVSEELRDLVIVEIDIGDRSAGRRTDGPRRAVLDDLDLEVFPNGDSLSCEKEYGLHPGSRTLRRGTLRYRGFSHGIKALQNIGLFDLSGPKEIPSVQIAWREYLCLLHGLPVQTPQDALEGHLSMILSGDAHQLAVLRSLGLTTDTPVVPGPSPLDTLAGHLEKCLTYREGERDMVVLYIEARGRGRRFQSHLVTEGDSKWSAMAKTVGIPIATAAELILEGKVQETGVIRPITDDFIRPTLQALEREGIAIMSSEL</sequence>
<feature type="domain" description="Saccharopine dehydrogenase-like C-terminal" evidence="3">
    <location>
        <begin position="212"/>
        <end position="444"/>
    </location>
</feature>
<keyword evidence="5" id="KW-1185">Reference proteome</keyword>
<dbReference type="PANTHER" id="PTHR11133:SF22">
    <property type="entry name" value="ALPHA-AMINOADIPIC SEMIALDEHYDE SYNTHASE, MITOCHONDRIAL"/>
    <property type="match status" value="1"/>
</dbReference>
<dbReference type="GO" id="GO:0005737">
    <property type="term" value="C:cytoplasm"/>
    <property type="evidence" value="ECO:0007669"/>
    <property type="project" value="TreeGrafter"/>
</dbReference>
<dbReference type="SUPFAM" id="SSF55347">
    <property type="entry name" value="Glyceraldehyde-3-phosphate dehydrogenase-like, C-terminal domain"/>
    <property type="match status" value="2"/>
</dbReference>
<organism evidence="4">
    <name type="scientific">Darwinula stevensoni</name>
    <dbReference type="NCBI Taxonomy" id="69355"/>
    <lineage>
        <taxon>Eukaryota</taxon>
        <taxon>Metazoa</taxon>
        <taxon>Ecdysozoa</taxon>
        <taxon>Arthropoda</taxon>
        <taxon>Crustacea</taxon>
        <taxon>Oligostraca</taxon>
        <taxon>Ostracoda</taxon>
        <taxon>Podocopa</taxon>
        <taxon>Podocopida</taxon>
        <taxon>Darwinulocopina</taxon>
        <taxon>Darwinuloidea</taxon>
        <taxon>Darwinulidae</taxon>
        <taxon>Darwinula</taxon>
    </lineage>
</organism>
<gene>
    <name evidence="4" type="ORF">DSTB1V02_LOCUS1463</name>
</gene>
<feature type="domain" description="Saccharopine dehydrogenase-like C-terminal" evidence="3">
    <location>
        <begin position="93"/>
        <end position="167"/>
    </location>
</feature>
<evidence type="ECO:0000259" key="2">
    <source>
        <dbReference type="Pfam" id="PF03435"/>
    </source>
</evidence>
<dbReference type="EMBL" id="LR899654">
    <property type="protein sequence ID" value="CAD7241474.1"/>
    <property type="molecule type" value="Genomic_DNA"/>
</dbReference>
<dbReference type="InterPro" id="IPR005097">
    <property type="entry name" value="Sacchrp_dh_NADP-bd"/>
</dbReference>
<reference evidence="4" key="1">
    <citation type="submission" date="2020-11" db="EMBL/GenBank/DDBJ databases">
        <authorList>
            <person name="Tran Van P."/>
        </authorList>
    </citation>
    <scope>NUCLEOTIDE SEQUENCE</scope>
</reference>
<dbReference type="AlphaFoldDB" id="A0A7R8ZYC2"/>
<dbReference type="Gene3D" id="3.30.360.10">
    <property type="entry name" value="Dihydrodipicolinate Reductase, domain 2"/>
    <property type="match status" value="1"/>
</dbReference>